<organism evidence="1 2">
    <name type="scientific">Acaulospora colombiana</name>
    <dbReference type="NCBI Taxonomy" id="27376"/>
    <lineage>
        <taxon>Eukaryota</taxon>
        <taxon>Fungi</taxon>
        <taxon>Fungi incertae sedis</taxon>
        <taxon>Mucoromycota</taxon>
        <taxon>Glomeromycotina</taxon>
        <taxon>Glomeromycetes</taxon>
        <taxon>Diversisporales</taxon>
        <taxon>Acaulosporaceae</taxon>
        <taxon>Acaulospora</taxon>
    </lineage>
</organism>
<evidence type="ECO:0000313" key="1">
    <source>
        <dbReference type="EMBL" id="CAG8763661.1"/>
    </source>
</evidence>
<gene>
    <name evidence="1" type="ORF">ACOLOM_LOCUS13326</name>
</gene>
<reference evidence="1" key="1">
    <citation type="submission" date="2021-06" db="EMBL/GenBank/DDBJ databases">
        <authorList>
            <person name="Kallberg Y."/>
            <person name="Tangrot J."/>
            <person name="Rosling A."/>
        </authorList>
    </citation>
    <scope>NUCLEOTIDE SEQUENCE</scope>
    <source>
        <strain evidence="1">CL356</strain>
    </source>
</reference>
<sequence>KKMHTCNLDGQFWPIVGSRRDMFNFSNRQHAVNHPPEDGMLAIQKVCRSGGNEKLGIDFAFVKVSYKLDNRHLYPHHR</sequence>
<feature type="non-terminal residue" evidence="1">
    <location>
        <position position="1"/>
    </location>
</feature>
<comment type="caution">
    <text evidence="1">The sequence shown here is derived from an EMBL/GenBank/DDBJ whole genome shotgun (WGS) entry which is preliminary data.</text>
</comment>
<dbReference type="EMBL" id="CAJVPT010060425">
    <property type="protein sequence ID" value="CAG8763661.1"/>
    <property type="molecule type" value="Genomic_DNA"/>
</dbReference>
<accession>A0ACA9QRI8</accession>
<keyword evidence="2" id="KW-1185">Reference proteome</keyword>
<proteinExistence type="predicted"/>
<name>A0ACA9QRI8_9GLOM</name>
<evidence type="ECO:0000313" key="2">
    <source>
        <dbReference type="Proteomes" id="UP000789525"/>
    </source>
</evidence>
<dbReference type="Proteomes" id="UP000789525">
    <property type="component" value="Unassembled WGS sequence"/>
</dbReference>
<protein>
    <submittedName>
        <fullName evidence="1">290_t:CDS:1</fullName>
    </submittedName>
</protein>